<keyword evidence="1" id="KW-1185">Reference proteome</keyword>
<dbReference type="WBParaSite" id="PSAMB.scaffold1463size31152.g13359.t2">
    <property type="protein sequence ID" value="PSAMB.scaffold1463size31152.g13359.t2"/>
    <property type="gene ID" value="PSAMB.scaffold1463size31152.g13359"/>
</dbReference>
<proteinExistence type="predicted"/>
<protein>
    <submittedName>
        <fullName evidence="2">Uncharacterized protein</fullName>
    </submittedName>
</protein>
<reference evidence="2" key="1">
    <citation type="submission" date="2022-11" db="UniProtKB">
        <authorList>
            <consortium name="WormBaseParasite"/>
        </authorList>
    </citation>
    <scope>IDENTIFICATION</scope>
</reference>
<evidence type="ECO:0000313" key="2">
    <source>
        <dbReference type="WBParaSite" id="PSAMB.scaffold1463size31152.g13359.t2"/>
    </source>
</evidence>
<evidence type="ECO:0000313" key="1">
    <source>
        <dbReference type="Proteomes" id="UP000887566"/>
    </source>
</evidence>
<dbReference type="Proteomes" id="UP000887566">
    <property type="component" value="Unplaced"/>
</dbReference>
<organism evidence="1 2">
    <name type="scientific">Plectus sambesii</name>
    <dbReference type="NCBI Taxonomy" id="2011161"/>
    <lineage>
        <taxon>Eukaryota</taxon>
        <taxon>Metazoa</taxon>
        <taxon>Ecdysozoa</taxon>
        <taxon>Nematoda</taxon>
        <taxon>Chromadorea</taxon>
        <taxon>Plectida</taxon>
        <taxon>Plectina</taxon>
        <taxon>Plectoidea</taxon>
        <taxon>Plectidae</taxon>
        <taxon>Plectus</taxon>
    </lineage>
</organism>
<sequence>MATADNIPKMNMEQNIPKVNMEQCHGQDWMKHANKYQWKYGPYARHGGRSGRLIFGLAIGAIAGYHFSKNYTFVRREHAEYVPGNMGMHRGFWRQKNEVEQIPADK</sequence>
<dbReference type="AlphaFoldDB" id="A0A914V227"/>
<name>A0A914V227_9BILA</name>
<accession>A0A914V227</accession>